<dbReference type="FunFam" id="2.60.120.920:FF:000050">
    <property type="entry name" value="Neuralized E3 ubiquitin protein ligase 3"/>
    <property type="match status" value="1"/>
</dbReference>
<feature type="region of interest" description="Disordered" evidence="18">
    <location>
        <begin position="251"/>
        <end position="299"/>
    </location>
</feature>
<dbReference type="GO" id="GO:0070371">
    <property type="term" value="P:ERK1 and ERK2 cascade"/>
    <property type="evidence" value="ECO:0007669"/>
    <property type="project" value="Ensembl"/>
</dbReference>
<dbReference type="SMART" id="SM00588">
    <property type="entry name" value="NEUZ"/>
    <property type="match status" value="1"/>
</dbReference>
<keyword evidence="7" id="KW-0808">Transferase</keyword>
<dbReference type="RefSeq" id="XP_011911136.1">
    <property type="nucleotide sequence ID" value="XM_012055746.1"/>
</dbReference>
<evidence type="ECO:0000256" key="2">
    <source>
        <dbReference type="ARBA" id="ARBA00004496"/>
    </source>
</evidence>
<comment type="pathway">
    <text evidence="3">Protein modification; protein ubiquitination.</text>
</comment>
<keyword evidence="9 17" id="KW-0863">Zinc-finger</keyword>
<evidence type="ECO:0000259" key="20">
    <source>
        <dbReference type="PROSITE" id="PS51065"/>
    </source>
</evidence>
<dbReference type="GO" id="GO:0061630">
    <property type="term" value="F:ubiquitin protein ligase activity"/>
    <property type="evidence" value="ECO:0007669"/>
    <property type="project" value="UniProtKB-EC"/>
</dbReference>
<dbReference type="Gene3D" id="2.60.120.920">
    <property type="match status" value="1"/>
</dbReference>
<evidence type="ECO:0000256" key="5">
    <source>
        <dbReference type="ARBA" id="ARBA00022490"/>
    </source>
</evidence>
<dbReference type="InterPro" id="IPR043136">
    <property type="entry name" value="B30.2/SPRY_sf"/>
</dbReference>
<evidence type="ECO:0000256" key="15">
    <source>
        <dbReference type="ARBA" id="ARBA00082014"/>
    </source>
</evidence>
<evidence type="ECO:0000313" key="21">
    <source>
        <dbReference type="Ensembl" id="ENSCATP00000030650.1"/>
    </source>
</evidence>
<reference evidence="21" key="1">
    <citation type="submission" date="2025-08" db="UniProtKB">
        <authorList>
            <consortium name="Ensembl"/>
        </authorList>
    </citation>
    <scope>IDENTIFICATION</scope>
</reference>
<dbReference type="PROSITE" id="PS51065">
    <property type="entry name" value="NHR"/>
    <property type="match status" value="1"/>
</dbReference>
<dbReference type="SMART" id="SM00184">
    <property type="entry name" value="RING"/>
    <property type="match status" value="1"/>
</dbReference>
<name>A0A2K5MZZ7_CERAT</name>
<dbReference type="OMA" id="HTHFCSS"/>
<sequence>MGAQLCFEANAKAPREALRFHAETKGAQVRLDTRGCTAHRRATFHDGIVFSQRPVRLGERVALRLLREESGWCGGLRVGFTRLDPACVSVPSLPPFVCPDLEEQSPTWAAVLPEGCALVGDVVRFWVDRRGRLFAKVNAGCRFLLREGVPVGAPLWAVMDVYGTTKAIELLDPTASRLPTAMPWDLSNKAVAEPKATPGEECAICFYHAANTCLVPCGHTYFCRCCAWRVFRDTAKCPVCRWQIEAVAPAQGPPALRTEEGSREEASQYEWQPRPRSESGPCRGRRRSATFFLGKSQKG</sequence>
<dbReference type="STRING" id="9531.ENSCATP00000030650"/>
<keyword evidence="11" id="KW-0862">Zinc</keyword>
<evidence type="ECO:0000256" key="12">
    <source>
        <dbReference type="ARBA" id="ARBA00022859"/>
    </source>
</evidence>
<dbReference type="InterPro" id="IPR013083">
    <property type="entry name" value="Znf_RING/FYVE/PHD"/>
</dbReference>
<gene>
    <name evidence="21" type="primary">NEURL3</name>
</gene>
<evidence type="ECO:0000256" key="3">
    <source>
        <dbReference type="ARBA" id="ARBA00004906"/>
    </source>
</evidence>
<keyword evidence="8" id="KW-0479">Metal-binding</keyword>
<dbReference type="SUPFAM" id="SSF57850">
    <property type="entry name" value="RING/U-box"/>
    <property type="match status" value="1"/>
</dbReference>
<dbReference type="EC" id="2.3.2.27" evidence="4"/>
<evidence type="ECO:0000256" key="7">
    <source>
        <dbReference type="ARBA" id="ARBA00022679"/>
    </source>
</evidence>
<dbReference type="PANTHER" id="PTHR12429">
    <property type="entry name" value="NEURALIZED"/>
    <property type="match status" value="1"/>
</dbReference>
<dbReference type="InterPro" id="IPR006573">
    <property type="entry name" value="NHR_dom"/>
</dbReference>
<evidence type="ECO:0000256" key="18">
    <source>
        <dbReference type="SAM" id="MobiDB-lite"/>
    </source>
</evidence>
<keyword evidence="6" id="KW-0399">Innate immunity</keyword>
<accession>A0A2K5MZZ7</accession>
<comment type="subcellular location">
    <subcellularLocation>
        <location evidence="2">Cytoplasm</location>
    </subcellularLocation>
</comment>
<organism evidence="21 22">
    <name type="scientific">Cercocebus atys</name>
    <name type="common">Sooty mangabey</name>
    <name type="synonym">Cercocebus torquatus atys</name>
    <dbReference type="NCBI Taxonomy" id="9531"/>
    <lineage>
        <taxon>Eukaryota</taxon>
        <taxon>Metazoa</taxon>
        <taxon>Chordata</taxon>
        <taxon>Craniata</taxon>
        <taxon>Vertebrata</taxon>
        <taxon>Euteleostomi</taxon>
        <taxon>Mammalia</taxon>
        <taxon>Eutheria</taxon>
        <taxon>Euarchontoglires</taxon>
        <taxon>Primates</taxon>
        <taxon>Haplorrhini</taxon>
        <taxon>Catarrhini</taxon>
        <taxon>Cercopithecidae</taxon>
        <taxon>Cercopithecinae</taxon>
        <taxon>Cercocebus</taxon>
    </lineage>
</organism>
<dbReference type="OrthoDB" id="6078042at2759"/>
<dbReference type="Ensembl" id="ENSCATT00000054913.1">
    <property type="protein sequence ID" value="ENSCATP00000030650.1"/>
    <property type="gene ID" value="ENSCATG00000038490.1"/>
</dbReference>
<evidence type="ECO:0000256" key="8">
    <source>
        <dbReference type="ARBA" id="ARBA00022723"/>
    </source>
</evidence>
<protein>
    <recommendedName>
        <fullName evidence="13">E3 ubiquitin-protein ligase NEURL3</fullName>
        <ecNumber evidence="4">2.3.2.27</ecNumber>
    </recommendedName>
    <alternativeName>
        <fullName evidence="14">Lung-inducible neuralized-related C3CH4 RING domain protein</fullName>
    </alternativeName>
    <alternativeName>
        <fullName evidence="16">Neuralized-like protein 3</fullName>
    </alternativeName>
    <alternativeName>
        <fullName evidence="15">RING-type E3 ubiquitin transferase NEURL3</fullName>
    </alternativeName>
</protein>
<dbReference type="KEGG" id="caty:105583714"/>
<evidence type="ECO:0000256" key="9">
    <source>
        <dbReference type="ARBA" id="ARBA00022771"/>
    </source>
</evidence>
<dbReference type="InterPro" id="IPR037962">
    <property type="entry name" value="Neuralized"/>
</dbReference>
<evidence type="ECO:0000259" key="19">
    <source>
        <dbReference type="PROSITE" id="PS50089"/>
    </source>
</evidence>
<evidence type="ECO:0000256" key="4">
    <source>
        <dbReference type="ARBA" id="ARBA00012483"/>
    </source>
</evidence>
<dbReference type="Proteomes" id="UP000233060">
    <property type="component" value="Unassembled WGS sequence"/>
</dbReference>
<evidence type="ECO:0000313" key="22">
    <source>
        <dbReference type="Proteomes" id="UP000233060"/>
    </source>
</evidence>
<evidence type="ECO:0000256" key="11">
    <source>
        <dbReference type="ARBA" id="ARBA00022833"/>
    </source>
</evidence>
<keyword evidence="5" id="KW-0963">Cytoplasm</keyword>
<dbReference type="PROSITE" id="PS50089">
    <property type="entry name" value="ZF_RING_2"/>
    <property type="match status" value="1"/>
</dbReference>
<proteinExistence type="predicted"/>
<dbReference type="Pfam" id="PF07177">
    <property type="entry name" value="Neuralized"/>
    <property type="match status" value="1"/>
</dbReference>
<dbReference type="GO" id="GO:0045087">
    <property type="term" value="P:innate immune response"/>
    <property type="evidence" value="ECO:0007669"/>
    <property type="project" value="UniProtKB-KW"/>
</dbReference>
<evidence type="ECO:0000256" key="16">
    <source>
        <dbReference type="ARBA" id="ARBA00082280"/>
    </source>
</evidence>
<evidence type="ECO:0000256" key="13">
    <source>
        <dbReference type="ARBA" id="ARBA00073399"/>
    </source>
</evidence>
<dbReference type="InterPro" id="IPR001841">
    <property type="entry name" value="Znf_RING"/>
</dbReference>
<feature type="domain" description="RING-type" evidence="19">
    <location>
        <begin position="202"/>
        <end position="241"/>
    </location>
</feature>
<dbReference type="PANTHER" id="PTHR12429:SF9">
    <property type="entry name" value="E3 UBIQUITIN-PROTEIN LIGASE NEURL3"/>
    <property type="match status" value="1"/>
</dbReference>
<dbReference type="AlphaFoldDB" id="A0A2K5MZZ7"/>
<dbReference type="Bgee" id="ENSCATG00000038490">
    <property type="expression patterns" value="Expressed in lung and 3 other cell types or tissues"/>
</dbReference>
<keyword evidence="22" id="KW-1185">Reference proteome</keyword>
<keyword evidence="10" id="KW-0833">Ubl conjugation pathway</keyword>
<dbReference type="Gene3D" id="3.30.40.10">
    <property type="entry name" value="Zinc/RING finger domain, C3HC4 (zinc finger)"/>
    <property type="match status" value="1"/>
</dbReference>
<feature type="compositionally biased region" description="Basic and acidic residues" evidence="18">
    <location>
        <begin position="257"/>
        <end position="266"/>
    </location>
</feature>
<dbReference type="GO" id="GO:0005737">
    <property type="term" value="C:cytoplasm"/>
    <property type="evidence" value="ECO:0007669"/>
    <property type="project" value="UniProtKB-SubCell"/>
</dbReference>
<dbReference type="GeneID" id="105583714"/>
<feature type="domain" description="NHR" evidence="20">
    <location>
        <begin position="17"/>
        <end position="173"/>
    </location>
</feature>
<comment type="catalytic activity">
    <reaction evidence="1">
        <text>S-ubiquitinyl-[E2 ubiquitin-conjugating enzyme]-L-cysteine + [acceptor protein]-L-lysine = [E2 ubiquitin-conjugating enzyme]-L-cysteine + N(6)-ubiquitinyl-[acceptor protein]-L-lysine.</text>
        <dbReference type="EC" id="2.3.2.27"/>
    </reaction>
</comment>
<evidence type="ECO:0000256" key="17">
    <source>
        <dbReference type="PROSITE-ProRule" id="PRU00175"/>
    </source>
</evidence>
<evidence type="ECO:0000256" key="6">
    <source>
        <dbReference type="ARBA" id="ARBA00022588"/>
    </source>
</evidence>
<reference evidence="21" key="2">
    <citation type="submission" date="2025-09" db="UniProtKB">
        <authorList>
            <consortium name="Ensembl"/>
        </authorList>
    </citation>
    <scope>IDENTIFICATION</scope>
</reference>
<dbReference type="CTD" id="93082"/>
<evidence type="ECO:0000256" key="10">
    <source>
        <dbReference type="ARBA" id="ARBA00022786"/>
    </source>
</evidence>
<dbReference type="Pfam" id="PF13920">
    <property type="entry name" value="zf-C3HC4_3"/>
    <property type="match status" value="1"/>
</dbReference>
<keyword evidence="12" id="KW-0391">Immunity</keyword>
<dbReference type="FunFam" id="3.30.40.10:FF:000527">
    <property type="entry name" value="Neuralized E3 ubiquitin protein ligase 3"/>
    <property type="match status" value="1"/>
</dbReference>
<dbReference type="GO" id="GO:0008270">
    <property type="term" value="F:zinc ion binding"/>
    <property type="evidence" value="ECO:0007669"/>
    <property type="project" value="UniProtKB-KW"/>
</dbReference>
<evidence type="ECO:0000256" key="1">
    <source>
        <dbReference type="ARBA" id="ARBA00000900"/>
    </source>
</evidence>
<dbReference type="GeneTree" id="ENSGT00940000162540"/>
<evidence type="ECO:0000256" key="14">
    <source>
        <dbReference type="ARBA" id="ARBA00079328"/>
    </source>
</evidence>
<dbReference type="GO" id="GO:1901800">
    <property type="term" value="P:positive regulation of proteasomal protein catabolic process"/>
    <property type="evidence" value="ECO:0007669"/>
    <property type="project" value="Ensembl"/>
</dbReference>